<dbReference type="RefSeq" id="WP_345574779.1">
    <property type="nucleotide sequence ID" value="NZ_BAABIF010000004.1"/>
</dbReference>
<dbReference type="GO" id="GO:0005886">
    <property type="term" value="C:plasma membrane"/>
    <property type="evidence" value="ECO:0007669"/>
    <property type="project" value="UniProtKB-SubCell"/>
</dbReference>
<dbReference type="Proteomes" id="UP000554342">
    <property type="component" value="Unassembled WGS sequence"/>
</dbReference>
<organism evidence="7 8">
    <name type="scientific">Stakelama sediminis</name>
    <dbReference type="NCBI Taxonomy" id="463200"/>
    <lineage>
        <taxon>Bacteria</taxon>
        <taxon>Pseudomonadati</taxon>
        <taxon>Pseudomonadota</taxon>
        <taxon>Alphaproteobacteria</taxon>
        <taxon>Sphingomonadales</taxon>
        <taxon>Sphingomonadaceae</taxon>
        <taxon>Stakelama</taxon>
    </lineage>
</organism>
<keyword evidence="2" id="KW-1003">Cell membrane</keyword>
<feature type="transmembrane region" description="Helical" evidence="6">
    <location>
        <begin position="82"/>
        <end position="102"/>
    </location>
</feature>
<evidence type="ECO:0000256" key="4">
    <source>
        <dbReference type="ARBA" id="ARBA00022989"/>
    </source>
</evidence>
<dbReference type="PANTHER" id="PTHR30561:SF9">
    <property type="entry name" value="4-AMINO-4-DEOXY-L-ARABINOSE-PHOSPHOUNDECAPRENOL FLIPPASE SUBUNIT ARNF-RELATED"/>
    <property type="match status" value="1"/>
</dbReference>
<feature type="transmembrane region" description="Helical" evidence="6">
    <location>
        <begin position="108"/>
        <end position="125"/>
    </location>
</feature>
<keyword evidence="8" id="KW-1185">Reference proteome</keyword>
<dbReference type="InterPro" id="IPR000390">
    <property type="entry name" value="Small_drug/metabolite_transptr"/>
</dbReference>
<evidence type="ECO:0000256" key="3">
    <source>
        <dbReference type="ARBA" id="ARBA00022692"/>
    </source>
</evidence>
<dbReference type="EMBL" id="JACIJI010000001">
    <property type="protein sequence ID" value="MBB5718426.1"/>
    <property type="molecule type" value="Genomic_DNA"/>
</dbReference>
<keyword evidence="5 6" id="KW-0472">Membrane</keyword>
<comment type="caution">
    <text evidence="7">The sequence shown here is derived from an EMBL/GenBank/DDBJ whole genome shotgun (WGS) entry which is preliminary data.</text>
</comment>
<evidence type="ECO:0000256" key="1">
    <source>
        <dbReference type="ARBA" id="ARBA00004651"/>
    </source>
</evidence>
<evidence type="ECO:0000313" key="7">
    <source>
        <dbReference type="EMBL" id="MBB5718426.1"/>
    </source>
</evidence>
<keyword evidence="4 6" id="KW-1133">Transmembrane helix</keyword>
<protein>
    <submittedName>
        <fullName evidence="7">Multidrug transporter EmrE-like cation transporter</fullName>
    </submittedName>
</protein>
<dbReference type="Gene3D" id="1.10.3730.20">
    <property type="match status" value="1"/>
</dbReference>
<evidence type="ECO:0000256" key="2">
    <source>
        <dbReference type="ARBA" id="ARBA00022475"/>
    </source>
</evidence>
<gene>
    <name evidence="7" type="ORF">FHR23_001333</name>
</gene>
<keyword evidence="3 6" id="KW-0812">Transmembrane</keyword>
<evidence type="ECO:0000256" key="6">
    <source>
        <dbReference type="SAM" id="Phobius"/>
    </source>
</evidence>
<dbReference type="PANTHER" id="PTHR30561">
    <property type="entry name" value="SMR FAMILY PROTON-DEPENDENT DRUG EFFLUX TRANSPORTER SUGE"/>
    <property type="match status" value="1"/>
</dbReference>
<proteinExistence type="predicted"/>
<dbReference type="AlphaFoldDB" id="A0A840YY35"/>
<sequence>MTGILLMTLRLFLLILASVSLSALAQLALKIGTTAAIGTRSAGIGGEMGSLAQSPMIIVGLGLYGVGALLWLFVLGRVPLSFAYPFVGMGFILTMLAGAFWLNESLSFARIAGTLLIATGCVLVARSA</sequence>
<dbReference type="SUPFAM" id="SSF103481">
    <property type="entry name" value="Multidrug resistance efflux transporter EmrE"/>
    <property type="match status" value="1"/>
</dbReference>
<feature type="transmembrane region" description="Helical" evidence="6">
    <location>
        <begin position="54"/>
        <end position="75"/>
    </location>
</feature>
<dbReference type="InterPro" id="IPR037185">
    <property type="entry name" value="EmrE-like"/>
</dbReference>
<dbReference type="GO" id="GO:0022857">
    <property type="term" value="F:transmembrane transporter activity"/>
    <property type="evidence" value="ECO:0007669"/>
    <property type="project" value="InterPro"/>
</dbReference>
<reference evidence="7 8" key="1">
    <citation type="submission" date="2020-08" db="EMBL/GenBank/DDBJ databases">
        <title>Genomic Encyclopedia of Type Strains, Phase IV (KMG-IV): sequencing the most valuable type-strain genomes for metagenomic binning, comparative biology and taxonomic classification.</title>
        <authorList>
            <person name="Goeker M."/>
        </authorList>
    </citation>
    <scope>NUCLEOTIDE SEQUENCE [LARGE SCALE GENOMIC DNA]</scope>
    <source>
        <strain evidence="7 8">DSM 27203</strain>
    </source>
</reference>
<name>A0A840YY35_9SPHN</name>
<accession>A0A840YY35</accession>
<evidence type="ECO:0000256" key="5">
    <source>
        <dbReference type="ARBA" id="ARBA00023136"/>
    </source>
</evidence>
<evidence type="ECO:0000313" key="8">
    <source>
        <dbReference type="Proteomes" id="UP000554342"/>
    </source>
</evidence>
<comment type="subcellular location">
    <subcellularLocation>
        <location evidence="1">Cell membrane</location>
        <topology evidence="1">Multi-pass membrane protein</topology>
    </subcellularLocation>
</comment>